<evidence type="ECO:0000313" key="3">
    <source>
        <dbReference type="Proteomes" id="UP000276133"/>
    </source>
</evidence>
<accession>A0A3M7PPF5</accession>
<dbReference type="Proteomes" id="UP000276133">
    <property type="component" value="Unassembled WGS sequence"/>
</dbReference>
<proteinExistence type="predicted"/>
<reference evidence="2 3" key="1">
    <citation type="journal article" date="2018" name="Sci. Rep.">
        <title>Genomic signatures of local adaptation to the degree of environmental predictability in rotifers.</title>
        <authorList>
            <person name="Franch-Gras L."/>
            <person name="Hahn C."/>
            <person name="Garcia-Roger E.M."/>
            <person name="Carmona M.J."/>
            <person name="Serra M."/>
            <person name="Gomez A."/>
        </authorList>
    </citation>
    <scope>NUCLEOTIDE SEQUENCE [LARGE SCALE GENOMIC DNA]</scope>
    <source>
        <strain evidence="2">HYR1</strain>
    </source>
</reference>
<name>A0A3M7PPF5_BRAPC</name>
<dbReference type="EMBL" id="REGN01009702">
    <property type="protein sequence ID" value="RNA00558.1"/>
    <property type="molecule type" value="Genomic_DNA"/>
</dbReference>
<keyword evidence="1" id="KW-0812">Transmembrane</keyword>
<sequence length="80" mass="9634">MNVVNIKRKKIGLNLHQKREICNYRNKTNDKTMCENCFIYLLISDIFLCLALFVRHHLETILEKRVNKYNLFDIRPLPVN</sequence>
<keyword evidence="1" id="KW-0472">Membrane</keyword>
<evidence type="ECO:0000313" key="2">
    <source>
        <dbReference type="EMBL" id="RNA00558.1"/>
    </source>
</evidence>
<keyword evidence="1" id="KW-1133">Transmembrane helix</keyword>
<organism evidence="2 3">
    <name type="scientific">Brachionus plicatilis</name>
    <name type="common">Marine rotifer</name>
    <name type="synonym">Brachionus muelleri</name>
    <dbReference type="NCBI Taxonomy" id="10195"/>
    <lineage>
        <taxon>Eukaryota</taxon>
        <taxon>Metazoa</taxon>
        <taxon>Spiralia</taxon>
        <taxon>Gnathifera</taxon>
        <taxon>Rotifera</taxon>
        <taxon>Eurotatoria</taxon>
        <taxon>Monogononta</taxon>
        <taxon>Pseudotrocha</taxon>
        <taxon>Ploima</taxon>
        <taxon>Brachionidae</taxon>
        <taxon>Brachionus</taxon>
    </lineage>
</organism>
<feature type="transmembrane region" description="Helical" evidence="1">
    <location>
        <begin position="38"/>
        <end position="58"/>
    </location>
</feature>
<protein>
    <submittedName>
        <fullName evidence="2">Uncharacterized protein</fullName>
    </submittedName>
</protein>
<dbReference type="AlphaFoldDB" id="A0A3M7PPF5"/>
<evidence type="ECO:0000256" key="1">
    <source>
        <dbReference type="SAM" id="Phobius"/>
    </source>
</evidence>
<comment type="caution">
    <text evidence="2">The sequence shown here is derived from an EMBL/GenBank/DDBJ whole genome shotgun (WGS) entry which is preliminary data.</text>
</comment>
<gene>
    <name evidence="2" type="ORF">BpHYR1_016451</name>
</gene>
<keyword evidence="3" id="KW-1185">Reference proteome</keyword>